<feature type="region of interest" description="Disordered" evidence="1">
    <location>
        <begin position="24"/>
        <end position="91"/>
    </location>
</feature>
<feature type="compositionally biased region" description="Polar residues" evidence="1">
    <location>
        <begin position="81"/>
        <end position="90"/>
    </location>
</feature>
<comment type="caution">
    <text evidence="2">The sequence shown here is derived from an EMBL/GenBank/DDBJ whole genome shotgun (WGS) entry which is preliminary data.</text>
</comment>
<dbReference type="Proteomes" id="UP000765509">
    <property type="component" value="Unassembled WGS sequence"/>
</dbReference>
<accession>A0A9Q3BCZ7</accession>
<organism evidence="2 3">
    <name type="scientific">Austropuccinia psidii MF-1</name>
    <dbReference type="NCBI Taxonomy" id="1389203"/>
    <lineage>
        <taxon>Eukaryota</taxon>
        <taxon>Fungi</taxon>
        <taxon>Dikarya</taxon>
        <taxon>Basidiomycota</taxon>
        <taxon>Pucciniomycotina</taxon>
        <taxon>Pucciniomycetes</taxon>
        <taxon>Pucciniales</taxon>
        <taxon>Sphaerophragmiaceae</taxon>
        <taxon>Austropuccinia</taxon>
    </lineage>
</organism>
<proteinExistence type="predicted"/>
<evidence type="ECO:0000313" key="3">
    <source>
        <dbReference type="Proteomes" id="UP000765509"/>
    </source>
</evidence>
<feature type="compositionally biased region" description="Low complexity" evidence="1">
    <location>
        <begin position="47"/>
        <end position="61"/>
    </location>
</feature>
<keyword evidence="3" id="KW-1185">Reference proteome</keyword>
<dbReference type="EMBL" id="AVOT02000463">
    <property type="protein sequence ID" value="MBW0462978.1"/>
    <property type="molecule type" value="Genomic_DNA"/>
</dbReference>
<feature type="compositionally biased region" description="Basic and acidic residues" evidence="1">
    <location>
        <begin position="62"/>
        <end position="73"/>
    </location>
</feature>
<evidence type="ECO:0000256" key="1">
    <source>
        <dbReference type="SAM" id="MobiDB-lite"/>
    </source>
</evidence>
<gene>
    <name evidence="2" type="ORF">O181_002693</name>
</gene>
<evidence type="ECO:0000313" key="2">
    <source>
        <dbReference type="EMBL" id="MBW0462978.1"/>
    </source>
</evidence>
<reference evidence="2" key="1">
    <citation type="submission" date="2021-03" db="EMBL/GenBank/DDBJ databases">
        <title>Draft genome sequence of rust myrtle Austropuccinia psidii MF-1, a brazilian biotype.</title>
        <authorList>
            <person name="Quecine M.C."/>
            <person name="Pachon D.M.R."/>
            <person name="Bonatelli M.L."/>
            <person name="Correr F.H."/>
            <person name="Franceschini L.M."/>
            <person name="Leite T.F."/>
            <person name="Margarido G.R.A."/>
            <person name="Almeida C.A."/>
            <person name="Ferrarezi J.A."/>
            <person name="Labate C.A."/>
        </authorList>
    </citation>
    <scope>NUCLEOTIDE SEQUENCE</scope>
    <source>
        <strain evidence="2">MF-1</strain>
    </source>
</reference>
<dbReference type="AlphaFoldDB" id="A0A9Q3BCZ7"/>
<protein>
    <submittedName>
        <fullName evidence="2">Uncharacterized protein</fullName>
    </submittedName>
</protein>
<name>A0A9Q3BCZ7_9BASI</name>
<sequence>MESMVLQRQGQKYEELVEEPKFFIHRPEEQVGNDPSYGEGRQSGVNQVQASARSFQRQAQRTSEEVERSQEHSGKRKRQIQLAQSLPTRVQDSKIRPFSHGQCVQYGQKAYGICSQGEGKDEEEFSM</sequence>